<dbReference type="EMBL" id="DQ363750">
    <property type="protein sequence ID" value="ABD24362.1"/>
    <property type="molecule type" value="Genomic_DNA"/>
</dbReference>
<dbReference type="SMR" id="Q2ESL6"/>
<dbReference type="AlphaFoldDB" id="Q2ESL6"/>
<keyword evidence="1 3" id="KW-0732">Signal</keyword>
<accession>Q2ESL6</accession>
<evidence type="ECO:0000256" key="2">
    <source>
        <dbReference type="SAM" id="MobiDB-lite"/>
    </source>
</evidence>
<evidence type="ECO:0000313" key="5">
    <source>
        <dbReference type="EMBL" id="ABD24362.1"/>
    </source>
</evidence>
<feature type="domain" description="SLH" evidence="4">
    <location>
        <begin position="103"/>
        <end position="166"/>
    </location>
</feature>
<organism evidence="5">
    <name type="scientific">Bacillus thuringiensis</name>
    <dbReference type="NCBI Taxonomy" id="1428"/>
    <lineage>
        <taxon>Bacteria</taxon>
        <taxon>Bacillati</taxon>
        <taxon>Bacillota</taxon>
        <taxon>Bacilli</taxon>
        <taxon>Bacillales</taxon>
        <taxon>Bacillaceae</taxon>
        <taxon>Bacillus</taxon>
        <taxon>Bacillus cereus group</taxon>
    </lineage>
</organism>
<keyword evidence="5" id="KW-0614">Plasmid</keyword>
<protein>
    <submittedName>
        <fullName evidence="5">S-layer protein</fullName>
    </submittedName>
</protein>
<dbReference type="PANTHER" id="PTHR43308">
    <property type="entry name" value="OUTER MEMBRANE PROTEIN ALPHA-RELATED"/>
    <property type="match status" value="1"/>
</dbReference>
<dbReference type="InterPro" id="IPR001119">
    <property type="entry name" value="SLH_dom"/>
</dbReference>
<geneLocation type="plasmid" evidence="5">
    <name>pBMB67</name>
</geneLocation>
<dbReference type="PROSITE" id="PS51272">
    <property type="entry name" value="SLH"/>
    <property type="match status" value="3"/>
</dbReference>
<feature type="domain" description="SLH" evidence="4">
    <location>
        <begin position="42"/>
        <end position="102"/>
    </location>
</feature>
<feature type="domain" description="SLH" evidence="4">
    <location>
        <begin position="167"/>
        <end position="225"/>
    </location>
</feature>
<reference evidence="5" key="1">
    <citation type="submission" date="2006-01" db="EMBL/GenBank/DDBJ databases">
        <authorList>
            <person name="Bao Q."/>
        </authorList>
    </citation>
    <scope>NUCLEOTIDE SEQUENCE</scope>
    <source>
        <plasmid evidence="5">pBMB67</plasmid>
    </source>
</reference>
<reference evidence="5" key="4">
    <citation type="journal article" date="2007" name="Plasmid">
        <title>Complete nucleotide sequence of pBMB67, a 67-kb plasmid from Bacillus thuringiensis strain YBT-1520.</title>
        <authorList>
            <person name="Chao L."/>
            <person name="Qiyu B."/>
            <person name="Fuping S."/>
            <person name="Ming S."/>
            <person name="Dafang H."/>
            <person name="Guiming L."/>
            <person name="Ziniu Y."/>
        </authorList>
    </citation>
    <scope>NUCLEOTIDE SEQUENCE</scope>
    <source>
        <plasmid evidence="5">pBMB67</plasmid>
    </source>
</reference>
<dbReference type="PANTHER" id="PTHR43308:SF1">
    <property type="entry name" value="OUTER MEMBRANE PROTEIN ALPHA"/>
    <property type="match status" value="1"/>
</dbReference>
<evidence type="ECO:0000256" key="3">
    <source>
        <dbReference type="SAM" id="SignalP"/>
    </source>
</evidence>
<gene>
    <name evidence="5" type="ORF">pBMB67_060</name>
</gene>
<feature type="chain" id="PRO_5004207285" evidence="3">
    <location>
        <begin position="38"/>
        <end position="494"/>
    </location>
</feature>
<feature type="region of interest" description="Disordered" evidence="2">
    <location>
        <begin position="221"/>
        <end position="347"/>
    </location>
</feature>
<proteinExistence type="predicted"/>
<evidence type="ECO:0000256" key="1">
    <source>
        <dbReference type="ARBA" id="ARBA00022729"/>
    </source>
</evidence>
<sequence>MELKRRKFIMKKKLLTTATALTIMGTAVLGTGASVNAADNTDSLKYNDVPANHWSTKAIYDLTNRKVVQGYGNNVFGFGDNVTRGQVARMIYTYVKPADADASFKNPFTDIKGHLFEKEILAVAKAGLVKGFGDGKYGPDDILTREQMAQVLTNAFKFKGTKTTKFADVDKNSWAYGAISALEENGVTIGTGGNMYSPQMHVTREAYSQFLYNSINVVEKKKPETKPEVKPEEKPETKPEVKPEEKPETKPEVKPEEKPETKPEVKPEEKPETKPEVKPEEKPETKPEVKPEEKPETKPEVKPEEKPETKPEVKPEEKPETKPEVKPEEKPETKPEQKLPEGLNQELTTPETKFNETAFNNLPIAQKSVSSGAQNIVKSVNSTYGTNLKFNEIGVSVALKDQGMYLPAGTFNSQFLVEGVNKDEFEIYFLGNNAATVELAKQWVNLLNPSLNLDSEIDSVVATHKISNYEKENNKIRIGLSTADQMLYIRVESK</sequence>
<name>Q2ESL6_BACTU</name>
<feature type="signal peptide" evidence="3">
    <location>
        <begin position="1"/>
        <end position="37"/>
    </location>
</feature>
<feature type="compositionally biased region" description="Basic and acidic residues" evidence="2">
    <location>
        <begin position="221"/>
        <end position="339"/>
    </location>
</feature>
<reference evidence="5" key="2">
    <citation type="submission" date="2006-01" db="EMBL/GenBank/DDBJ databases">
        <authorList>
            <person name="Song F."/>
            <person name="Huang D."/>
        </authorList>
    </citation>
    <scope>NUCLEOTIDE SEQUENCE</scope>
    <source>
        <plasmid evidence="5">pBMB67</plasmid>
    </source>
</reference>
<dbReference type="Pfam" id="PF00395">
    <property type="entry name" value="SLH"/>
    <property type="match status" value="3"/>
</dbReference>
<evidence type="ECO:0000259" key="4">
    <source>
        <dbReference type="PROSITE" id="PS51272"/>
    </source>
</evidence>
<reference evidence="5" key="3">
    <citation type="submission" date="2006-01" db="EMBL/GenBank/DDBJ databases">
        <authorList>
            <person name="Yu Z."/>
            <person name="Sun M."/>
            <person name="Liu C."/>
        </authorList>
    </citation>
    <scope>NUCLEOTIDE SEQUENCE</scope>
    <source>
        <plasmid evidence="5">pBMB67</plasmid>
    </source>
</reference>
<dbReference type="InterPro" id="IPR051465">
    <property type="entry name" value="Cell_Envelope_Struct_Comp"/>
</dbReference>